<sequence length="96" mass="11120">MHKRRARLFLAIVAFWPWLFIAVEILIIWWATSRGCTISARGPETCMFMGRDIGENLYGLWSVGYQIAFSFLWVIPGVLFWGVIELIAAIRERRAS</sequence>
<keyword evidence="3" id="KW-1185">Reference proteome</keyword>
<keyword evidence="1" id="KW-0812">Transmembrane</keyword>
<gene>
    <name evidence="2" type="ORF">SAMN06265373_105434</name>
</gene>
<dbReference type="EMBL" id="FXTY01000005">
    <property type="protein sequence ID" value="SMP27670.1"/>
    <property type="molecule type" value="Genomic_DNA"/>
</dbReference>
<evidence type="ECO:0000313" key="3">
    <source>
        <dbReference type="Proteomes" id="UP001157961"/>
    </source>
</evidence>
<protein>
    <submittedName>
        <fullName evidence="2">Uncharacterized protein</fullName>
    </submittedName>
</protein>
<organism evidence="2 3">
    <name type="scientific">Shimia sagamensis</name>
    <dbReference type="NCBI Taxonomy" id="1566352"/>
    <lineage>
        <taxon>Bacteria</taxon>
        <taxon>Pseudomonadati</taxon>
        <taxon>Pseudomonadota</taxon>
        <taxon>Alphaproteobacteria</taxon>
        <taxon>Rhodobacterales</taxon>
        <taxon>Roseobacteraceae</taxon>
    </lineage>
</organism>
<evidence type="ECO:0000256" key="1">
    <source>
        <dbReference type="SAM" id="Phobius"/>
    </source>
</evidence>
<dbReference type="Proteomes" id="UP001157961">
    <property type="component" value="Unassembled WGS sequence"/>
</dbReference>
<feature type="transmembrane region" description="Helical" evidence="1">
    <location>
        <begin position="7"/>
        <end position="31"/>
    </location>
</feature>
<proteinExistence type="predicted"/>
<comment type="caution">
    <text evidence="2">The sequence shown here is derived from an EMBL/GenBank/DDBJ whole genome shotgun (WGS) entry which is preliminary data.</text>
</comment>
<dbReference type="RefSeq" id="WP_283426826.1">
    <property type="nucleotide sequence ID" value="NZ_FXTY01000005.1"/>
</dbReference>
<name>A0ABY1P6P8_9RHOB</name>
<keyword evidence="1" id="KW-0472">Membrane</keyword>
<evidence type="ECO:0000313" key="2">
    <source>
        <dbReference type="EMBL" id="SMP27670.1"/>
    </source>
</evidence>
<feature type="transmembrane region" description="Helical" evidence="1">
    <location>
        <begin position="67"/>
        <end position="90"/>
    </location>
</feature>
<keyword evidence="1" id="KW-1133">Transmembrane helix</keyword>
<reference evidence="2 3" key="1">
    <citation type="submission" date="2017-05" db="EMBL/GenBank/DDBJ databases">
        <authorList>
            <person name="Varghese N."/>
            <person name="Submissions S."/>
        </authorList>
    </citation>
    <scope>NUCLEOTIDE SEQUENCE [LARGE SCALE GENOMIC DNA]</scope>
    <source>
        <strain evidence="2 3">DSM 29734</strain>
    </source>
</reference>
<accession>A0ABY1P6P8</accession>